<keyword evidence="5" id="KW-0271">Exosome</keyword>
<dbReference type="GO" id="GO:0000176">
    <property type="term" value="C:nuclear exosome (RNase complex)"/>
    <property type="evidence" value="ECO:0007669"/>
    <property type="project" value="TreeGrafter"/>
</dbReference>
<organism evidence="9">
    <name type="scientific">Dendroctonus ponderosae</name>
    <name type="common">Mountain pine beetle</name>
    <dbReference type="NCBI Taxonomy" id="77166"/>
    <lineage>
        <taxon>Eukaryota</taxon>
        <taxon>Metazoa</taxon>
        <taxon>Ecdysozoa</taxon>
        <taxon>Arthropoda</taxon>
        <taxon>Hexapoda</taxon>
        <taxon>Insecta</taxon>
        <taxon>Pterygota</taxon>
        <taxon>Neoptera</taxon>
        <taxon>Endopterygota</taxon>
        <taxon>Coleoptera</taxon>
        <taxon>Polyphaga</taxon>
        <taxon>Cucujiformia</taxon>
        <taxon>Curculionidae</taxon>
        <taxon>Scolytinae</taxon>
        <taxon>Dendroctonus</taxon>
    </lineage>
</organism>
<dbReference type="GO" id="GO:0071028">
    <property type="term" value="P:nuclear mRNA surveillance"/>
    <property type="evidence" value="ECO:0007669"/>
    <property type="project" value="TreeGrafter"/>
</dbReference>
<proteinExistence type="inferred from homology"/>
<reference evidence="10" key="2">
    <citation type="submission" date="2024-08" db="UniProtKB">
        <authorList>
            <consortium name="EnsemblMetazoa"/>
        </authorList>
    </citation>
    <scope>IDENTIFICATION</scope>
</reference>
<evidence type="ECO:0000256" key="1">
    <source>
        <dbReference type="ARBA" id="ARBA00004496"/>
    </source>
</evidence>
<dbReference type="Pfam" id="PF01138">
    <property type="entry name" value="RNase_PH"/>
    <property type="match status" value="1"/>
</dbReference>
<dbReference type="Gene3D" id="3.30.230.70">
    <property type="entry name" value="GHMP Kinase, N-terminal domain"/>
    <property type="match status" value="1"/>
</dbReference>
<sequence>MSLSQAEKTFILHGVAENFRVDGRDREGYRPMELETDIVQHAFGSARLRLANTDVLVAVKIEVDTPLPEKPFEGKIEFFVDCSANATPDFEGRGGESLAVELANILSSAYESPLTFDLRKLCILKGKKCWKLYVDVLILECGGNLFDAVSLAVKAALHITQVPKIKAVNIDGDNVEIEVSDNIIDCDRLNVEDLPVLVTVCKIGNHCIVDPSLTEEQCAVGSVVVAVSKECFSTITSIGTGSLHEETLFECLDLGHKVAIKLNQTLMAILVQIQPNQDVGFLK</sequence>
<dbReference type="GO" id="GO:0034476">
    <property type="term" value="P:U5 snRNA 3'-end processing"/>
    <property type="evidence" value="ECO:0007669"/>
    <property type="project" value="TreeGrafter"/>
</dbReference>
<dbReference type="GO" id="GO:0000177">
    <property type="term" value="C:cytoplasmic exosome (RNase complex)"/>
    <property type="evidence" value="ECO:0007669"/>
    <property type="project" value="TreeGrafter"/>
</dbReference>
<name>N6TX89_DENPD</name>
<evidence type="ECO:0000256" key="4">
    <source>
        <dbReference type="ARBA" id="ARBA00022490"/>
    </source>
</evidence>
<dbReference type="PANTHER" id="PTHR11097:SF8">
    <property type="entry name" value="EXOSOME COMPLEX COMPONENT RRP42"/>
    <property type="match status" value="1"/>
</dbReference>
<dbReference type="SUPFAM" id="SSF54211">
    <property type="entry name" value="Ribosomal protein S5 domain 2-like"/>
    <property type="match status" value="1"/>
</dbReference>
<accession>N6TX89</accession>
<dbReference type="GO" id="GO:0071038">
    <property type="term" value="P:TRAMP-dependent tRNA surveillance pathway"/>
    <property type="evidence" value="ECO:0007669"/>
    <property type="project" value="TreeGrafter"/>
</dbReference>
<feature type="domain" description="Exoribonuclease phosphorolytic" evidence="8">
    <location>
        <begin position="193"/>
        <end position="257"/>
    </location>
</feature>
<dbReference type="AlphaFoldDB" id="N6TX89"/>
<dbReference type="InterPro" id="IPR036345">
    <property type="entry name" value="ExoRNase_PH_dom2_sf"/>
</dbReference>
<evidence type="ECO:0000256" key="3">
    <source>
        <dbReference type="ARBA" id="ARBA00006678"/>
    </source>
</evidence>
<dbReference type="OMA" id="YNTRIPK"/>
<comment type="similarity">
    <text evidence="3">Belongs to the RNase PH family.</text>
</comment>
<dbReference type="Proteomes" id="UP000019118">
    <property type="component" value="Unassembled WGS sequence"/>
</dbReference>
<dbReference type="PANTHER" id="PTHR11097">
    <property type="entry name" value="EXOSOME COMPLEX EXONUCLEASE RIBOSOMAL RNA PROCESSING PROTEIN"/>
    <property type="match status" value="1"/>
</dbReference>
<feature type="non-terminal residue" evidence="9">
    <location>
        <position position="1"/>
    </location>
</feature>
<gene>
    <name evidence="10" type="primary">109544775</name>
    <name evidence="9" type="ORF">YQE_12334</name>
</gene>
<keyword evidence="4" id="KW-0963">Cytoplasm</keyword>
<reference evidence="9 11" key="1">
    <citation type="journal article" date="2013" name="Genome Biol.">
        <title>Draft genome of the mountain pine beetle, Dendroctonus ponderosae Hopkins, a major forest pest.</title>
        <authorList>
            <person name="Keeling C.I."/>
            <person name="Yuen M.M."/>
            <person name="Liao N.Y."/>
            <person name="Docking T.R."/>
            <person name="Chan S.K."/>
            <person name="Taylor G.A."/>
            <person name="Palmquist D.L."/>
            <person name="Jackman S.D."/>
            <person name="Nguyen A."/>
            <person name="Li M."/>
            <person name="Henderson H."/>
            <person name="Janes J.K."/>
            <person name="Zhao Y."/>
            <person name="Pandoh P."/>
            <person name="Moore R."/>
            <person name="Sperling F.A."/>
            <person name="Huber D.P."/>
            <person name="Birol I."/>
            <person name="Jones S.J."/>
            <person name="Bohlmann J."/>
        </authorList>
    </citation>
    <scope>NUCLEOTIDE SEQUENCE</scope>
</reference>
<dbReference type="InterPro" id="IPR015847">
    <property type="entry name" value="ExoRNase_PH_dom2"/>
</dbReference>
<dbReference type="InterPro" id="IPR027408">
    <property type="entry name" value="PNPase/RNase_PH_dom_sf"/>
</dbReference>
<keyword evidence="11" id="KW-1185">Reference proteome</keyword>
<evidence type="ECO:0000313" key="9">
    <source>
        <dbReference type="EMBL" id="ENN70932.1"/>
    </source>
</evidence>
<dbReference type="InterPro" id="IPR020568">
    <property type="entry name" value="Ribosomal_Su5_D2-typ_SF"/>
</dbReference>
<dbReference type="Pfam" id="PF03725">
    <property type="entry name" value="RNase_PH_C"/>
    <property type="match status" value="1"/>
</dbReference>
<comment type="subcellular location">
    <subcellularLocation>
        <location evidence="1">Cytoplasm</location>
    </subcellularLocation>
    <subcellularLocation>
        <location evidence="2">Nucleus</location>
        <location evidence="2">Nucleolus</location>
    </subcellularLocation>
</comment>
<evidence type="ECO:0000256" key="2">
    <source>
        <dbReference type="ARBA" id="ARBA00004604"/>
    </source>
</evidence>
<evidence type="ECO:0000259" key="7">
    <source>
        <dbReference type="Pfam" id="PF01138"/>
    </source>
</evidence>
<dbReference type="GO" id="GO:0034473">
    <property type="term" value="P:U1 snRNA 3'-end processing"/>
    <property type="evidence" value="ECO:0007669"/>
    <property type="project" value="TreeGrafter"/>
</dbReference>
<dbReference type="GO" id="GO:0005730">
    <property type="term" value="C:nucleolus"/>
    <property type="evidence" value="ECO:0007669"/>
    <property type="project" value="UniProtKB-SubCell"/>
</dbReference>
<dbReference type="InterPro" id="IPR001247">
    <property type="entry name" value="ExoRNase_PH_dom1"/>
</dbReference>
<dbReference type="GO" id="GO:0071035">
    <property type="term" value="P:nuclear polyadenylation-dependent rRNA catabolic process"/>
    <property type="evidence" value="ECO:0007669"/>
    <property type="project" value="TreeGrafter"/>
</dbReference>
<evidence type="ECO:0000313" key="10">
    <source>
        <dbReference type="EnsemblMetazoa" id="XP_019770666.1"/>
    </source>
</evidence>
<evidence type="ECO:0000256" key="6">
    <source>
        <dbReference type="ARBA" id="ARBA00042523"/>
    </source>
</evidence>
<dbReference type="GO" id="GO:0035925">
    <property type="term" value="F:mRNA 3'-UTR AU-rich region binding"/>
    <property type="evidence" value="ECO:0007669"/>
    <property type="project" value="TreeGrafter"/>
</dbReference>
<dbReference type="InterPro" id="IPR050590">
    <property type="entry name" value="Exosome_comp_Rrp42_subfam"/>
</dbReference>
<dbReference type="EMBL" id="KB741280">
    <property type="protein sequence ID" value="ENN70932.1"/>
    <property type="molecule type" value="Genomic_DNA"/>
</dbReference>
<dbReference type="OrthoDB" id="272245at2759"/>
<dbReference type="GO" id="GO:0000467">
    <property type="term" value="P:exonucleolytic trimming to generate mature 3'-end of 5.8S rRNA from tricistronic rRNA transcript (SSU-rRNA, 5.8S rRNA, LSU-rRNA)"/>
    <property type="evidence" value="ECO:0007669"/>
    <property type="project" value="TreeGrafter"/>
</dbReference>
<dbReference type="HOGENOM" id="CLU_038194_4_0_1"/>
<dbReference type="CDD" id="cd11367">
    <property type="entry name" value="RNase_PH_RRP42"/>
    <property type="match status" value="1"/>
</dbReference>
<evidence type="ECO:0000259" key="8">
    <source>
        <dbReference type="Pfam" id="PF03725"/>
    </source>
</evidence>
<dbReference type="EnsemblMetazoa" id="XM_019915107.1">
    <property type="protein sequence ID" value="XP_019770666.1"/>
    <property type="gene ID" value="LOC109544775"/>
</dbReference>
<protein>
    <recommendedName>
        <fullName evidence="6">Ribosomal RNA-processing protein 42</fullName>
    </recommendedName>
</protein>
<feature type="domain" description="Exoribonuclease phosphorolytic" evidence="7">
    <location>
        <begin position="29"/>
        <end position="163"/>
    </location>
</feature>
<dbReference type="SUPFAM" id="SSF55666">
    <property type="entry name" value="Ribonuclease PH domain 2-like"/>
    <property type="match status" value="1"/>
</dbReference>
<dbReference type="GO" id="GO:0034475">
    <property type="term" value="P:U4 snRNA 3'-end processing"/>
    <property type="evidence" value="ECO:0007669"/>
    <property type="project" value="TreeGrafter"/>
</dbReference>
<dbReference type="GO" id="GO:0016075">
    <property type="term" value="P:rRNA catabolic process"/>
    <property type="evidence" value="ECO:0007669"/>
    <property type="project" value="TreeGrafter"/>
</dbReference>
<dbReference type="KEGG" id="dpa:109544775"/>
<evidence type="ECO:0000313" key="11">
    <source>
        <dbReference type="Proteomes" id="UP000019118"/>
    </source>
</evidence>
<evidence type="ECO:0000256" key="5">
    <source>
        <dbReference type="ARBA" id="ARBA00022835"/>
    </source>
</evidence>